<evidence type="ECO:0000313" key="1">
    <source>
        <dbReference type="EMBL" id="RNF25806.1"/>
    </source>
</evidence>
<gene>
    <name evidence="1" type="ORF">Tco025E_02061</name>
</gene>
<dbReference type="EMBL" id="MKKU01000071">
    <property type="protein sequence ID" value="RNF25806.1"/>
    <property type="molecule type" value="Genomic_DNA"/>
</dbReference>
<protein>
    <submittedName>
        <fullName evidence="1">Uncharacterized protein</fullName>
    </submittedName>
</protein>
<comment type="caution">
    <text evidence="1">The sequence shown here is derived from an EMBL/GenBank/DDBJ whole genome shotgun (WGS) entry which is preliminary data.</text>
</comment>
<dbReference type="GeneID" id="40315672"/>
<reference evidence="1 2" key="1">
    <citation type="journal article" date="2018" name="BMC Genomics">
        <title>Genomic comparison of Trypanosoma conorhini and Trypanosoma rangeli to Trypanosoma cruzi strains of high and low virulence.</title>
        <authorList>
            <person name="Bradwell K.R."/>
            <person name="Koparde V.N."/>
            <person name="Matveyev A.V."/>
            <person name="Serrano M.G."/>
            <person name="Alves J.M."/>
            <person name="Parikh H."/>
            <person name="Huang B."/>
            <person name="Lee V."/>
            <person name="Espinosa-Alvarez O."/>
            <person name="Ortiz P.A."/>
            <person name="Costa-Martins A.G."/>
            <person name="Teixeira M.M."/>
            <person name="Buck G.A."/>
        </authorList>
    </citation>
    <scope>NUCLEOTIDE SEQUENCE [LARGE SCALE GENOMIC DNA]</scope>
    <source>
        <strain evidence="1 2">025E</strain>
    </source>
</reference>
<dbReference type="Proteomes" id="UP000284403">
    <property type="component" value="Unassembled WGS sequence"/>
</dbReference>
<accession>A0A3R7LET2</accession>
<sequence>MKGGSERGPGSSSSPLNFVCASLTAAGALQRGRGVGDAAVAPHAGLKAGAVISCMAGRGGSPSMRFVCRFPSGPSLRCYSRRPSPLLPPVAAEVTEWRKCGSAVAACRCCNSNENKGIFGGCDAQ</sequence>
<name>A0A3R7LET2_9TRYP</name>
<organism evidence="1 2">
    <name type="scientific">Trypanosoma conorhini</name>
    <dbReference type="NCBI Taxonomy" id="83891"/>
    <lineage>
        <taxon>Eukaryota</taxon>
        <taxon>Discoba</taxon>
        <taxon>Euglenozoa</taxon>
        <taxon>Kinetoplastea</taxon>
        <taxon>Metakinetoplastina</taxon>
        <taxon>Trypanosomatida</taxon>
        <taxon>Trypanosomatidae</taxon>
        <taxon>Trypanosoma</taxon>
    </lineage>
</organism>
<evidence type="ECO:0000313" key="2">
    <source>
        <dbReference type="Proteomes" id="UP000284403"/>
    </source>
</evidence>
<proteinExistence type="predicted"/>
<dbReference type="AlphaFoldDB" id="A0A3R7LET2"/>
<dbReference type="RefSeq" id="XP_029231012.1">
    <property type="nucleotide sequence ID" value="XM_029368996.1"/>
</dbReference>
<keyword evidence="2" id="KW-1185">Reference proteome</keyword>